<evidence type="ECO:0000313" key="3">
    <source>
        <dbReference type="EMBL" id="RDL42358.1"/>
    </source>
</evidence>
<feature type="compositionally biased region" description="Low complexity" evidence="1">
    <location>
        <begin position="60"/>
        <end position="79"/>
    </location>
</feature>
<sequence>MILRSKREIRPLVSIERPSPSLPPSPSRIQKHPRIRKARLTHYNLKRFEQELAKNRKISGTESRSGTSSSSSKAKNTTTADKKFGERLWENGVRFEHPHAQPPKDLAEVKQYLDKDRESQSANGDDCQEYLDEIAQADNEDTVTTNVWPLLAKKPRNRDLFGYNQNTNFQWTEVESAIIANISDPKPDISESFRHNQYPPEAAEALGPALAPTLYSAAIPKFCVELKGPDGLIPSATKQAAYDGAVMVDAAWEAHQFMSKPADEFLGNTQALTGAVNGSYLHIYANHAISPQTDATNYVAASGTIAHREKLQYHQFPLNGVLPSESLEDFKKARKTVRNAQDWARERAAQSKDALHARVDAMHTAAATATAAAVPVLAAELTPPWLPAGKGKQWKRRQDDNTPIYGVSL</sequence>
<feature type="region of interest" description="Disordered" evidence="1">
    <location>
        <begin position="389"/>
        <end position="409"/>
    </location>
</feature>
<evidence type="ECO:0000256" key="1">
    <source>
        <dbReference type="SAM" id="MobiDB-lite"/>
    </source>
</evidence>
<dbReference type="AlphaFoldDB" id="A0A370U3L5"/>
<reference evidence="3 4" key="1">
    <citation type="journal article" date="2018" name="IMA Fungus">
        <title>IMA Genome-F 9: Draft genome sequence of Annulohypoxylon stygium, Aspergillus mulundensis, Berkeleyomyces basicola (syn. Thielaviopsis basicola), Ceratocystis smalleyi, two Cercospora beticola strains, Coleophoma cylindrospora, Fusarium fracticaudum, Phialophora cf. hyalina, and Morchella septimelata.</title>
        <authorList>
            <person name="Wingfield B.D."/>
            <person name="Bills G.F."/>
            <person name="Dong Y."/>
            <person name="Huang W."/>
            <person name="Nel W.J."/>
            <person name="Swalarsk-Parry B.S."/>
            <person name="Vaghefi N."/>
            <person name="Wilken P.M."/>
            <person name="An Z."/>
            <person name="de Beer Z.W."/>
            <person name="De Vos L."/>
            <person name="Chen L."/>
            <person name="Duong T.A."/>
            <person name="Gao Y."/>
            <person name="Hammerbacher A."/>
            <person name="Kikkert J.R."/>
            <person name="Li Y."/>
            <person name="Li H."/>
            <person name="Li K."/>
            <person name="Li Q."/>
            <person name="Liu X."/>
            <person name="Ma X."/>
            <person name="Naidoo K."/>
            <person name="Pethybridge S.J."/>
            <person name="Sun J."/>
            <person name="Steenkamp E.T."/>
            <person name="van der Nest M.A."/>
            <person name="van Wyk S."/>
            <person name="Wingfield M.J."/>
            <person name="Xiong C."/>
            <person name="Yue Q."/>
            <person name="Zhang X."/>
        </authorList>
    </citation>
    <scope>NUCLEOTIDE SEQUENCE [LARGE SCALE GENOMIC DNA]</scope>
    <source>
        <strain evidence="3 4">BP 5553</strain>
    </source>
</reference>
<protein>
    <recommendedName>
        <fullName evidence="2">DUF7924 domain-containing protein</fullName>
    </recommendedName>
</protein>
<dbReference type="Pfam" id="PF25545">
    <property type="entry name" value="DUF7924"/>
    <property type="match status" value="1"/>
</dbReference>
<dbReference type="RefSeq" id="XP_031875014.1">
    <property type="nucleotide sequence ID" value="XM_032010960.1"/>
</dbReference>
<gene>
    <name evidence="3" type="ORF">BP5553_02337</name>
</gene>
<dbReference type="OrthoDB" id="5424149at2759"/>
<keyword evidence="4" id="KW-1185">Reference proteome</keyword>
<name>A0A370U3L5_9HELO</name>
<feature type="compositionally biased region" description="Basic and acidic residues" evidence="1">
    <location>
        <begin position="1"/>
        <end position="10"/>
    </location>
</feature>
<comment type="caution">
    <text evidence="3">The sequence shown here is derived from an EMBL/GenBank/DDBJ whole genome shotgun (WGS) entry which is preliminary data.</text>
</comment>
<evidence type="ECO:0000259" key="2">
    <source>
        <dbReference type="Pfam" id="PF25545"/>
    </source>
</evidence>
<feature type="region of interest" description="Disordered" evidence="1">
    <location>
        <begin position="1"/>
        <end position="37"/>
    </location>
</feature>
<dbReference type="Proteomes" id="UP000254866">
    <property type="component" value="Unassembled WGS sequence"/>
</dbReference>
<feature type="region of interest" description="Disordered" evidence="1">
    <location>
        <begin position="52"/>
        <end position="82"/>
    </location>
</feature>
<evidence type="ECO:0000313" key="4">
    <source>
        <dbReference type="Proteomes" id="UP000254866"/>
    </source>
</evidence>
<dbReference type="EMBL" id="NPIC01000001">
    <property type="protein sequence ID" value="RDL42358.1"/>
    <property type="molecule type" value="Genomic_DNA"/>
</dbReference>
<feature type="domain" description="DUF7924" evidence="2">
    <location>
        <begin position="135"/>
        <end position="346"/>
    </location>
</feature>
<accession>A0A370U3L5</accession>
<dbReference type="GeneID" id="43595186"/>
<proteinExistence type="predicted"/>
<organism evidence="3 4">
    <name type="scientific">Venustampulla echinocandica</name>
    <dbReference type="NCBI Taxonomy" id="2656787"/>
    <lineage>
        <taxon>Eukaryota</taxon>
        <taxon>Fungi</taxon>
        <taxon>Dikarya</taxon>
        <taxon>Ascomycota</taxon>
        <taxon>Pezizomycotina</taxon>
        <taxon>Leotiomycetes</taxon>
        <taxon>Helotiales</taxon>
        <taxon>Pleuroascaceae</taxon>
        <taxon>Venustampulla</taxon>
    </lineage>
</organism>
<dbReference type="InterPro" id="IPR057684">
    <property type="entry name" value="DUF7924"/>
</dbReference>